<dbReference type="Proteomes" id="UP000307706">
    <property type="component" value="Unassembled WGS sequence"/>
</dbReference>
<dbReference type="SUPFAM" id="SSF48452">
    <property type="entry name" value="TPR-like"/>
    <property type="match status" value="2"/>
</dbReference>
<dbReference type="PANTHER" id="PTHR12558">
    <property type="entry name" value="CELL DIVISION CYCLE 16,23,27"/>
    <property type="match status" value="1"/>
</dbReference>
<dbReference type="SMART" id="SM00028">
    <property type="entry name" value="TPR"/>
    <property type="match status" value="5"/>
</dbReference>
<dbReference type="Pfam" id="PF13181">
    <property type="entry name" value="TPR_8"/>
    <property type="match status" value="1"/>
</dbReference>
<gene>
    <name evidence="3" type="ORF">CWB96_03395</name>
    <name evidence="2" type="ORF">CWB97_09780</name>
</gene>
<dbReference type="Pfam" id="PF13432">
    <property type="entry name" value="TPR_16"/>
    <property type="match status" value="1"/>
</dbReference>
<comment type="caution">
    <text evidence="3">The sequence shown here is derived from an EMBL/GenBank/DDBJ whole genome shotgun (WGS) entry which is preliminary data.</text>
</comment>
<dbReference type="Gene3D" id="1.25.40.10">
    <property type="entry name" value="Tetratricopeptide repeat domain"/>
    <property type="match status" value="3"/>
</dbReference>
<feature type="repeat" description="TPR" evidence="1">
    <location>
        <begin position="90"/>
        <end position="123"/>
    </location>
</feature>
<reference evidence="4 5" key="2">
    <citation type="submission" date="2019-06" db="EMBL/GenBank/DDBJ databases">
        <title>Co-occurence of chitin degradation, pigmentation and bioactivity in marine Pseudoalteromonas.</title>
        <authorList>
            <person name="Sonnenschein E.C."/>
            <person name="Bech P.K."/>
        </authorList>
    </citation>
    <scope>NUCLEOTIDE SEQUENCE [LARGE SCALE GENOMIC DNA]</scope>
    <source>
        <strain evidence="5">S2231</strain>
        <strain evidence="4">S2233</strain>
    </source>
</reference>
<dbReference type="AlphaFoldDB" id="A0A5S3XW24"/>
<dbReference type="RefSeq" id="WP_138596839.1">
    <property type="nucleotide sequence ID" value="NZ_PNCK01000032.1"/>
</dbReference>
<organism evidence="3 5">
    <name type="scientific">Pseudoalteromonas citrea</name>
    <dbReference type="NCBI Taxonomy" id="43655"/>
    <lineage>
        <taxon>Bacteria</taxon>
        <taxon>Pseudomonadati</taxon>
        <taxon>Pseudomonadota</taxon>
        <taxon>Gammaproteobacteria</taxon>
        <taxon>Alteromonadales</taxon>
        <taxon>Pseudoalteromonadaceae</taxon>
        <taxon>Pseudoalteromonas</taxon>
    </lineage>
</organism>
<evidence type="ECO:0000313" key="5">
    <source>
        <dbReference type="Proteomes" id="UP000307706"/>
    </source>
</evidence>
<reference evidence="3" key="3">
    <citation type="submission" date="2019-09" db="EMBL/GenBank/DDBJ databases">
        <title>Co-occurence of chitin degradation, pigmentation and bioactivity in marine Pseudoalteromonas.</title>
        <authorList>
            <person name="Sonnenschein E.C."/>
            <person name="Bech P.K."/>
        </authorList>
    </citation>
    <scope>NUCLEOTIDE SEQUENCE</scope>
    <source>
        <strain evidence="3">S2231</strain>
        <strain evidence="2">S2233</strain>
    </source>
</reference>
<dbReference type="PROSITE" id="PS50005">
    <property type="entry name" value="TPR"/>
    <property type="match status" value="4"/>
</dbReference>
<protein>
    <submittedName>
        <fullName evidence="3">Uncharacterized protein</fullName>
    </submittedName>
</protein>
<feature type="repeat" description="TPR" evidence="1">
    <location>
        <begin position="158"/>
        <end position="191"/>
    </location>
</feature>
<evidence type="ECO:0000313" key="4">
    <source>
        <dbReference type="Proteomes" id="UP000305730"/>
    </source>
</evidence>
<dbReference type="EMBL" id="PNCL01000015">
    <property type="protein sequence ID" value="TMP61702.1"/>
    <property type="molecule type" value="Genomic_DNA"/>
</dbReference>
<name>A0A5S3XW24_9GAMM</name>
<feature type="repeat" description="TPR" evidence="1">
    <location>
        <begin position="124"/>
        <end position="157"/>
    </location>
</feature>
<keyword evidence="4" id="KW-1185">Reference proteome</keyword>
<dbReference type="InterPro" id="IPR011990">
    <property type="entry name" value="TPR-like_helical_dom_sf"/>
</dbReference>
<sequence>MKSIISKKLITLLVLLISPYAFTKGMQYTLELPPEKFVIPAFSEVYSDRESSISPNEYELAENLKSLLSNKNYMEVKLKLDEFYDIELSPALLLLKAQLYFSIKEYDQAEKIYMRVLKRKPQFVRAHEDMGQLYLIRNNLEKAQYHFSKAISYGSESALIHGQLGYINLQLNGAFSALFAYQKALSLEPNNKHWQQGLLTSLISSKMYPSAMALLTELIARNPKKQSYWLTKAAIELDNENFDSALQSIEYALLLGPISQQNTQIAVRLHLQQQSYSRAMDIINNINKNEITIDNIKHYLFWLNKANRFEDSESLIASSINSDNITQADQSVLLTYQADIHVANNNKPKAINAFEKAIELNENNNIALLKYAQYLLKNKEYYRTEALFIRAQAFEETHLNALLGRAQLYINTEDMQSAYSLLIDIDNKYPNTHGIKAQIDTLESIVKIEKSLMNREKL</sequence>
<evidence type="ECO:0000313" key="3">
    <source>
        <dbReference type="EMBL" id="TMP61702.1"/>
    </source>
</evidence>
<proteinExistence type="predicted"/>
<reference evidence="4 5" key="1">
    <citation type="submission" date="2017-12" db="EMBL/GenBank/DDBJ databases">
        <authorList>
            <person name="Paulsen S."/>
            <person name="Gram L.K."/>
        </authorList>
    </citation>
    <scope>NUCLEOTIDE SEQUENCE [LARGE SCALE GENOMIC DNA]</scope>
    <source>
        <strain evidence="3 5">S2231</strain>
        <strain evidence="2 4">S2233</strain>
    </source>
</reference>
<dbReference type="EMBL" id="PNCK01000032">
    <property type="protein sequence ID" value="TMP43161.1"/>
    <property type="molecule type" value="Genomic_DNA"/>
</dbReference>
<dbReference type="PANTHER" id="PTHR12558:SF13">
    <property type="entry name" value="CELL DIVISION CYCLE PROTEIN 27 HOMOLOG"/>
    <property type="match status" value="1"/>
</dbReference>
<dbReference type="Proteomes" id="UP000305730">
    <property type="component" value="Unassembled WGS sequence"/>
</dbReference>
<evidence type="ECO:0000313" key="2">
    <source>
        <dbReference type="EMBL" id="TMP43161.1"/>
    </source>
</evidence>
<dbReference type="InterPro" id="IPR019734">
    <property type="entry name" value="TPR_rpt"/>
</dbReference>
<dbReference type="OrthoDB" id="5699219at2"/>
<feature type="repeat" description="TPR" evidence="1">
    <location>
        <begin position="331"/>
        <end position="364"/>
    </location>
</feature>
<keyword evidence="1" id="KW-0802">TPR repeat</keyword>
<evidence type="ECO:0000256" key="1">
    <source>
        <dbReference type="PROSITE-ProRule" id="PRU00339"/>
    </source>
</evidence>
<accession>A0A5S3XW24</accession>